<evidence type="ECO:0000313" key="2">
    <source>
        <dbReference type="EMBL" id="KAK3357399.1"/>
    </source>
</evidence>
<dbReference type="Proteomes" id="UP001275084">
    <property type="component" value="Unassembled WGS sequence"/>
</dbReference>
<dbReference type="EMBL" id="JAUIQD010000003">
    <property type="protein sequence ID" value="KAK3357399.1"/>
    <property type="molecule type" value="Genomic_DNA"/>
</dbReference>
<dbReference type="AlphaFoldDB" id="A0AAJ0HMB2"/>
<feature type="compositionally biased region" description="Basic and acidic residues" evidence="1">
    <location>
        <begin position="71"/>
        <end position="85"/>
    </location>
</feature>
<reference evidence="2" key="1">
    <citation type="journal article" date="2023" name="Mol. Phylogenet. Evol.">
        <title>Genome-scale phylogeny and comparative genomics of the fungal order Sordariales.</title>
        <authorList>
            <person name="Hensen N."/>
            <person name="Bonometti L."/>
            <person name="Westerberg I."/>
            <person name="Brannstrom I.O."/>
            <person name="Guillou S."/>
            <person name="Cros-Aarteil S."/>
            <person name="Calhoun S."/>
            <person name="Haridas S."/>
            <person name="Kuo A."/>
            <person name="Mondo S."/>
            <person name="Pangilinan J."/>
            <person name="Riley R."/>
            <person name="LaButti K."/>
            <person name="Andreopoulos B."/>
            <person name="Lipzen A."/>
            <person name="Chen C."/>
            <person name="Yan M."/>
            <person name="Daum C."/>
            <person name="Ng V."/>
            <person name="Clum A."/>
            <person name="Steindorff A."/>
            <person name="Ohm R.A."/>
            <person name="Martin F."/>
            <person name="Silar P."/>
            <person name="Natvig D.O."/>
            <person name="Lalanne C."/>
            <person name="Gautier V."/>
            <person name="Ament-Velasquez S.L."/>
            <person name="Kruys A."/>
            <person name="Hutchinson M.I."/>
            <person name="Powell A.J."/>
            <person name="Barry K."/>
            <person name="Miller A.N."/>
            <person name="Grigoriev I.V."/>
            <person name="Debuchy R."/>
            <person name="Gladieux P."/>
            <person name="Hiltunen Thoren M."/>
            <person name="Johannesson H."/>
        </authorList>
    </citation>
    <scope>NUCLEOTIDE SEQUENCE</scope>
    <source>
        <strain evidence="2">CBS 955.72</strain>
    </source>
</reference>
<name>A0AAJ0HMB2_9PEZI</name>
<protein>
    <submittedName>
        <fullName evidence="2">Uncharacterized protein</fullName>
    </submittedName>
</protein>
<evidence type="ECO:0000256" key="1">
    <source>
        <dbReference type="SAM" id="MobiDB-lite"/>
    </source>
</evidence>
<evidence type="ECO:0000313" key="3">
    <source>
        <dbReference type="Proteomes" id="UP001275084"/>
    </source>
</evidence>
<keyword evidence="3" id="KW-1185">Reference proteome</keyword>
<reference evidence="2" key="2">
    <citation type="submission" date="2023-06" db="EMBL/GenBank/DDBJ databases">
        <authorList>
            <consortium name="Lawrence Berkeley National Laboratory"/>
            <person name="Haridas S."/>
            <person name="Hensen N."/>
            <person name="Bonometti L."/>
            <person name="Westerberg I."/>
            <person name="Brannstrom I.O."/>
            <person name="Guillou S."/>
            <person name="Cros-Aarteil S."/>
            <person name="Calhoun S."/>
            <person name="Kuo A."/>
            <person name="Mondo S."/>
            <person name="Pangilinan J."/>
            <person name="Riley R."/>
            <person name="Labutti K."/>
            <person name="Andreopoulos B."/>
            <person name="Lipzen A."/>
            <person name="Chen C."/>
            <person name="Yanf M."/>
            <person name="Daum C."/>
            <person name="Ng V."/>
            <person name="Clum A."/>
            <person name="Steindorff A."/>
            <person name="Ohm R."/>
            <person name="Martin F."/>
            <person name="Silar P."/>
            <person name="Natvig D."/>
            <person name="Lalanne C."/>
            <person name="Gautier V."/>
            <person name="Ament-Velasquez S.L."/>
            <person name="Kruys A."/>
            <person name="Hutchinson M.I."/>
            <person name="Powell A.J."/>
            <person name="Barry K."/>
            <person name="Miller A.N."/>
            <person name="Grigoriev I.V."/>
            <person name="Debuchy R."/>
            <person name="Gladieux P."/>
            <person name="Thoren M.H."/>
            <person name="Johannesson H."/>
        </authorList>
    </citation>
    <scope>NUCLEOTIDE SEQUENCE</scope>
    <source>
        <strain evidence="2">CBS 955.72</strain>
    </source>
</reference>
<accession>A0AAJ0HMB2</accession>
<sequence>MERKRIVHVLDTPYTAVGWPKVSQEDQDVILELLCHTDSPTQAKTLNDEDSSPGLAGYDSRGWYRRIPQHLGREEDHTSLCREEPAPGVTTPANTSSGH</sequence>
<feature type="region of interest" description="Disordered" evidence="1">
    <location>
        <begin position="71"/>
        <end position="99"/>
    </location>
</feature>
<organism evidence="2 3">
    <name type="scientific">Lasiosphaeria hispida</name>
    <dbReference type="NCBI Taxonomy" id="260671"/>
    <lineage>
        <taxon>Eukaryota</taxon>
        <taxon>Fungi</taxon>
        <taxon>Dikarya</taxon>
        <taxon>Ascomycota</taxon>
        <taxon>Pezizomycotina</taxon>
        <taxon>Sordariomycetes</taxon>
        <taxon>Sordariomycetidae</taxon>
        <taxon>Sordariales</taxon>
        <taxon>Lasiosphaeriaceae</taxon>
        <taxon>Lasiosphaeria</taxon>
    </lineage>
</organism>
<proteinExistence type="predicted"/>
<gene>
    <name evidence="2" type="ORF">B0T25DRAFT_566688</name>
</gene>
<comment type="caution">
    <text evidence="2">The sequence shown here is derived from an EMBL/GenBank/DDBJ whole genome shotgun (WGS) entry which is preliminary data.</text>
</comment>